<organism evidence="1">
    <name type="scientific">Streptomyces sp. SID14436</name>
    <dbReference type="NCBI Taxonomy" id="2706070"/>
    <lineage>
        <taxon>Bacteria</taxon>
        <taxon>Bacillati</taxon>
        <taxon>Actinomycetota</taxon>
        <taxon>Actinomycetes</taxon>
        <taxon>Kitasatosporales</taxon>
        <taxon>Streptomycetaceae</taxon>
        <taxon>Streptomyces</taxon>
    </lineage>
</organism>
<proteinExistence type="predicted"/>
<sequence length="373" mass="40613">MLTTDKLSADEARACALHAQGLLDADGPNTVEGVLRRIGAVQLDTIAVLARSHELVPYARLGAIGRKTVEDAYWSTDGVRAFEYWAHAACLLPIEAWPYFSFRRKAERAKREAKPRASAEAVDRVRTMLHAGPISAADLGASRVAGGWSSPSEAKSAAETLYWTGEAACVTRSGWKRVYHLTEHVIPPDLLATRPSDEDCHIHLVRTAVRAMGVATTRDIAGYFRQRLADVSAALHTAPDLTQVEVEGWSDPAWTTADGLEAAHTHGATPSRVVLLSPFDPLVWDRERTRRIFGLALQLEAYKPKEQRVNGYFTMPVLAGGRLVGSLDPSREGTTLAAGHLRLLDTSARDFAEQALHEAAAWVGAGTVRIEPT</sequence>
<evidence type="ECO:0000313" key="1">
    <source>
        <dbReference type="EMBL" id="NEA89440.1"/>
    </source>
</evidence>
<dbReference type="InterPro" id="IPR009351">
    <property type="entry name" value="AlkZ-like"/>
</dbReference>
<dbReference type="AlphaFoldDB" id="A0A6G3R1Y5"/>
<gene>
    <name evidence="1" type="ORF">G3I53_26185</name>
</gene>
<protein>
    <submittedName>
        <fullName evidence="1">Winged helix-turn-helix domain-containing protein</fullName>
    </submittedName>
</protein>
<reference evidence="1" key="1">
    <citation type="submission" date="2020-01" db="EMBL/GenBank/DDBJ databases">
        <title>Insect and environment-associated Actinomycetes.</title>
        <authorList>
            <person name="Currrie C."/>
            <person name="Chevrette M."/>
            <person name="Carlson C."/>
            <person name="Stubbendieck R."/>
            <person name="Wendt-Pienkowski E."/>
        </authorList>
    </citation>
    <scope>NUCLEOTIDE SEQUENCE</scope>
    <source>
        <strain evidence="1">SID14436</strain>
    </source>
</reference>
<dbReference type="EMBL" id="JAAGMD010000725">
    <property type="protein sequence ID" value="NEA89440.1"/>
    <property type="molecule type" value="Genomic_DNA"/>
</dbReference>
<dbReference type="RefSeq" id="WP_164336773.1">
    <property type="nucleotide sequence ID" value="NZ_JAAGMD010000725.1"/>
</dbReference>
<comment type="caution">
    <text evidence="1">The sequence shown here is derived from an EMBL/GenBank/DDBJ whole genome shotgun (WGS) entry which is preliminary data.</text>
</comment>
<dbReference type="PANTHER" id="PTHR30528:SF0">
    <property type="entry name" value="CYTOPLASMIC PROTEIN"/>
    <property type="match status" value="1"/>
</dbReference>
<name>A0A6G3R1Y5_9ACTN</name>
<accession>A0A6G3R1Y5</accession>
<dbReference type="Pfam" id="PF06224">
    <property type="entry name" value="AlkZ-like"/>
    <property type="match status" value="1"/>
</dbReference>
<dbReference type="PANTHER" id="PTHR30528">
    <property type="entry name" value="CYTOPLASMIC PROTEIN"/>
    <property type="match status" value="1"/>
</dbReference>